<evidence type="ECO:0000313" key="4">
    <source>
        <dbReference type="EMBL" id="CAF4017253.1"/>
    </source>
</evidence>
<evidence type="ECO:0000259" key="1">
    <source>
        <dbReference type="PROSITE" id="PS50878"/>
    </source>
</evidence>
<dbReference type="EMBL" id="CAJOBC010055133">
    <property type="protein sequence ID" value="CAF4190568.1"/>
    <property type="molecule type" value="Genomic_DNA"/>
</dbReference>
<dbReference type="AlphaFoldDB" id="A0A815G4T7"/>
<keyword evidence="6" id="KW-1185">Reference proteome</keyword>
<evidence type="ECO:0000313" key="6">
    <source>
        <dbReference type="Proteomes" id="UP000663829"/>
    </source>
</evidence>
<proteinExistence type="predicted"/>
<dbReference type="PROSITE" id="PS50878">
    <property type="entry name" value="RT_POL"/>
    <property type="match status" value="1"/>
</dbReference>
<dbReference type="PANTHER" id="PTHR47027:SF20">
    <property type="entry name" value="REVERSE TRANSCRIPTASE-LIKE PROTEIN WITH RNA-DIRECTED DNA POLYMERASE DOMAIN"/>
    <property type="match status" value="1"/>
</dbReference>
<dbReference type="OrthoDB" id="8197512at2759"/>
<dbReference type="EMBL" id="CAJNOK010014591">
    <property type="protein sequence ID" value="CAF1208044.1"/>
    <property type="molecule type" value="Genomic_DNA"/>
</dbReference>
<dbReference type="InterPro" id="IPR000477">
    <property type="entry name" value="RT_dom"/>
</dbReference>
<dbReference type="EMBL" id="CAJOBA010036126">
    <property type="protein sequence ID" value="CAF4017253.1"/>
    <property type="molecule type" value="Genomic_DNA"/>
</dbReference>
<gene>
    <name evidence="3" type="ORF">GPM918_LOCUS30115</name>
    <name evidence="2" type="ORF">OVA965_LOCUS24310</name>
    <name evidence="5" type="ORF">SRO942_LOCUS30718</name>
    <name evidence="4" type="ORF">TMI583_LOCUS25031</name>
</gene>
<organism evidence="3 6">
    <name type="scientific">Didymodactylos carnosus</name>
    <dbReference type="NCBI Taxonomy" id="1234261"/>
    <lineage>
        <taxon>Eukaryota</taxon>
        <taxon>Metazoa</taxon>
        <taxon>Spiralia</taxon>
        <taxon>Gnathifera</taxon>
        <taxon>Rotifera</taxon>
        <taxon>Eurotatoria</taxon>
        <taxon>Bdelloidea</taxon>
        <taxon>Philodinida</taxon>
        <taxon>Philodinidae</taxon>
        <taxon>Didymodactylos</taxon>
    </lineage>
</organism>
<dbReference type="Proteomes" id="UP000677228">
    <property type="component" value="Unassembled WGS sequence"/>
</dbReference>
<dbReference type="InterPro" id="IPR043502">
    <property type="entry name" value="DNA/RNA_pol_sf"/>
</dbReference>
<sequence length="164" mass="18977">MNRLMGWKFSFYWSCTDYSPYIDMQKAYCSVNRALLWTVCRHYGLSDKIVRMLKLLHKNIKAQVRINDKLSDPFDIETGVMHGGIPSPVLFNILFNFIIQRVIEEARITGLKLAYGSGDFFHSAQELMYADDLVAMCDNDADLKSFVRVFEKVTQERGLTMSIK</sequence>
<dbReference type="EMBL" id="CAJNOQ010014077">
    <property type="protein sequence ID" value="CAF1334382.1"/>
    <property type="molecule type" value="Genomic_DNA"/>
</dbReference>
<evidence type="ECO:0000313" key="3">
    <source>
        <dbReference type="EMBL" id="CAF1334382.1"/>
    </source>
</evidence>
<accession>A0A815G4T7</accession>
<name>A0A815G4T7_9BILA</name>
<dbReference type="Proteomes" id="UP000663829">
    <property type="component" value="Unassembled WGS sequence"/>
</dbReference>
<dbReference type="Proteomes" id="UP000681722">
    <property type="component" value="Unassembled WGS sequence"/>
</dbReference>
<feature type="domain" description="Reverse transcriptase" evidence="1">
    <location>
        <begin position="1"/>
        <end position="164"/>
    </location>
</feature>
<evidence type="ECO:0000313" key="5">
    <source>
        <dbReference type="EMBL" id="CAF4190568.1"/>
    </source>
</evidence>
<dbReference type="PANTHER" id="PTHR47027">
    <property type="entry name" value="REVERSE TRANSCRIPTASE DOMAIN-CONTAINING PROTEIN"/>
    <property type="match status" value="1"/>
</dbReference>
<evidence type="ECO:0000313" key="2">
    <source>
        <dbReference type="EMBL" id="CAF1208044.1"/>
    </source>
</evidence>
<protein>
    <recommendedName>
        <fullName evidence="1">Reverse transcriptase domain-containing protein</fullName>
    </recommendedName>
</protein>
<dbReference type="SUPFAM" id="SSF56672">
    <property type="entry name" value="DNA/RNA polymerases"/>
    <property type="match status" value="1"/>
</dbReference>
<dbReference type="Proteomes" id="UP000682733">
    <property type="component" value="Unassembled WGS sequence"/>
</dbReference>
<reference evidence="3" key="1">
    <citation type="submission" date="2021-02" db="EMBL/GenBank/DDBJ databases">
        <authorList>
            <person name="Nowell W R."/>
        </authorList>
    </citation>
    <scope>NUCLEOTIDE SEQUENCE</scope>
</reference>
<comment type="caution">
    <text evidence="3">The sequence shown here is derived from an EMBL/GenBank/DDBJ whole genome shotgun (WGS) entry which is preliminary data.</text>
</comment>
<dbReference type="Pfam" id="PF00078">
    <property type="entry name" value="RVT_1"/>
    <property type="match status" value="1"/>
</dbReference>